<evidence type="ECO:0000313" key="7">
    <source>
        <dbReference type="EMBL" id="MDA0165856.1"/>
    </source>
</evidence>
<dbReference type="Gene3D" id="1.10.1060.10">
    <property type="entry name" value="Alpha-helical ferredoxin"/>
    <property type="match status" value="1"/>
</dbReference>
<keyword evidence="2" id="KW-0560">Oxidoreductase</keyword>
<dbReference type="RefSeq" id="WP_270045116.1">
    <property type="nucleotide sequence ID" value="NZ_JAPDOD010000053.1"/>
</dbReference>
<sequence>MADPRGFLEVERVAAPERDPRTRTADSHEIFGTLPAEQLREQGRRCMDCGIPFCHQGCPLGNLIPEWNDLVRRGEWQLALERLHATNNFPEFTGLICPAPCEAACVLAINDDPVMIKSLEWGIIERGFREGWVEPKRPLVRKGYSIGVVGSGPAGLAAAEELNALGHRVVVYERDEGPGGLIRLGVPDFKLEKWIIDRRVALLEAAGIAFEYGVDVGSGDLGIDELNARHDAVVLALGSRIERDVALPGRGLGGIHSAMTYLLQRNRDVSGFAEPELTASGKHVIVIGGGDTAADCVASAHRERAASVTQLDIYPAPAGKKFSELAQWPDFPKRLWSTYALDEGGERKSAFNATSFLGDGHVRSLLGDRVGDPPNFEPTGETHELPADLVLIAIGFTGVERGLVDQLGVDVGERGAIASTEFMTSAHGVFACGDARRGQSLIVTAIAEGRQCAAAVERYLTRAS</sequence>
<dbReference type="InterPro" id="IPR036188">
    <property type="entry name" value="FAD/NAD-bd_sf"/>
</dbReference>
<dbReference type="EMBL" id="JAPDOD010000053">
    <property type="protein sequence ID" value="MDA0165856.1"/>
    <property type="molecule type" value="Genomic_DNA"/>
</dbReference>
<keyword evidence="1" id="KW-0028">Amino-acid biosynthesis</keyword>
<keyword evidence="3" id="KW-0314">Glutamate biosynthesis</keyword>
<evidence type="ECO:0000256" key="4">
    <source>
        <dbReference type="ARBA" id="ARBA00029440"/>
    </source>
</evidence>
<keyword evidence="8" id="KW-1185">Reference proteome</keyword>
<dbReference type="Proteomes" id="UP001149140">
    <property type="component" value="Unassembled WGS sequence"/>
</dbReference>
<dbReference type="InterPro" id="IPR028261">
    <property type="entry name" value="DPD_II"/>
</dbReference>
<protein>
    <submittedName>
        <fullName evidence="7">Glutamate synthase subunit beta</fullName>
    </submittedName>
</protein>
<evidence type="ECO:0000256" key="2">
    <source>
        <dbReference type="ARBA" id="ARBA00023002"/>
    </source>
</evidence>
<dbReference type="SUPFAM" id="SSF51971">
    <property type="entry name" value="Nucleotide-binding domain"/>
    <property type="match status" value="2"/>
</dbReference>
<feature type="domain" description="FAD/NAD(P)-binding" evidence="5">
    <location>
        <begin position="145"/>
        <end position="318"/>
    </location>
</feature>
<dbReference type="NCBIfam" id="TIGR01317">
    <property type="entry name" value="GOGAT_sm_gam"/>
    <property type="match status" value="1"/>
</dbReference>
<reference evidence="7" key="1">
    <citation type="submission" date="2022-10" db="EMBL/GenBank/DDBJ databases">
        <title>The WGS of Solirubrobacter ginsenosidimutans DSM 21036.</title>
        <authorList>
            <person name="Jiang Z."/>
        </authorList>
    </citation>
    <scope>NUCLEOTIDE SEQUENCE</scope>
    <source>
        <strain evidence="7">DSM 21036</strain>
    </source>
</reference>
<comment type="caution">
    <text evidence="7">The sequence shown here is derived from an EMBL/GenBank/DDBJ whole genome shotgun (WGS) entry which is preliminary data.</text>
</comment>
<dbReference type="GO" id="GO:0016639">
    <property type="term" value="F:oxidoreductase activity, acting on the CH-NH2 group of donors, NAD or NADP as acceptor"/>
    <property type="evidence" value="ECO:0007669"/>
    <property type="project" value="InterPro"/>
</dbReference>
<name>A0A9X3S785_9ACTN</name>
<dbReference type="Pfam" id="PF07992">
    <property type="entry name" value="Pyr_redox_2"/>
    <property type="match status" value="2"/>
</dbReference>
<dbReference type="SUPFAM" id="SSF46548">
    <property type="entry name" value="alpha-helical ferredoxin"/>
    <property type="match status" value="1"/>
</dbReference>
<dbReference type="PANTHER" id="PTHR43100:SF3">
    <property type="entry name" value="FAD_NAD(P)-BINDING DOMAIN-CONTAINING PROTEIN"/>
    <property type="match status" value="1"/>
</dbReference>
<feature type="domain" description="Dihydroprymidine dehydrogenase" evidence="6">
    <location>
        <begin position="26"/>
        <end position="126"/>
    </location>
</feature>
<evidence type="ECO:0000259" key="6">
    <source>
        <dbReference type="Pfam" id="PF14691"/>
    </source>
</evidence>
<dbReference type="Pfam" id="PF14691">
    <property type="entry name" value="Fer4_20"/>
    <property type="match status" value="1"/>
</dbReference>
<evidence type="ECO:0000256" key="1">
    <source>
        <dbReference type="ARBA" id="ARBA00022605"/>
    </source>
</evidence>
<evidence type="ECO:0000256" key="3">
    <source>
        <dbReference type="ARBA" id="ARBA00023164"/>
    </source>
</evidence>
<dbReference type="InterPro" id="IPR051394">
    <property type="entry name" value="Glutamate_Synthase"/>
</dbReference>
<dbReference type="GO" id="GO:0051536">
    <property type="term" value="F:iron-sulfur cluster binding"/>
    <property type="evidence" value="ECO:0007669"/>
    <property type="project" value="InterPro"/>
</dbReference>
<evidence type="ECO:0000313" key="8">
    <source>
        <dbReference type="Proteomes" id="UP001149140"/>
    </source>
</evidence>
<dbReference type="InterPro" id="IPR009051">
    <property type="entry name" value="Helical_ferredxn"/>
</dbReference>
<dbReference type="GO" id="GO:0006537">
    <property type="term" value="P:glutamate biosynthetic process"/>
    <property type="evidence" value="ECO:0007669"/>
    <property type="project" value="UniProtKB-KW"/>
</dbReference>
<evidence type="ECO:0000259" key="5">
    <source>
        <dbReference type="Pfam" id="PF07992"/>
    </source>
</evidence>
<gene>
    <name evidence="7" type="ORF">OM076_36665</name>
</gene>
<comment type="pathway">
    <text evidence="4">Amino-acid biosynthesis.</text>
</comment>
<organism evidence="7 8">
    <name type="scientific">Solirubrobacter ginsenosidimutans</name>
    <dbReference type="NCBI Taxonomy" id="490573"/>
    <lineage>
        <taxon>Bacteria</taxon>
        <taxon>Bacillati</taxon>
        <taxon>Actinomycetota</taxon>
        <taxon>Thermoleophilia</taxon>
        <taxon>Solirubrobacterales</taxon>
        <taxon>Solirubrobacteraceae</taxon>
        <taxon>Solirubrobacter</taxon>
    </lineage>
</organism>
<dbReference type="PRINTS" id="PR00419">
    <property type="entry name" value="ADXRDTASE"/>
</dbReference>
<dbReference type="PANTHER" id="PTHR43100">
    <property type="entry name" value="GLUTAMATE SYNTHASE [NADPH] SMALL CHAIN"/>
    <property type="match status" value="1"/>
</dbReference>
<feature type="domain" description="FAD/NAD(P)-binding" evidence="5">
    <location>
        <begin position="379"/>
        <end position="449"/>
    </location>
</feature>
<accession>A0A9X3S785</accession>
<dbReference type="InterPro" id="IPR006005">
    <property type="entry name" value="Glut_synth_ssu1"/>
</dbReference>
<dbReference type="Gene3D" id="3.50.50.60">
    <property type="entry name" value="FAD/NAD(P)-binding domain"/>
    <property type="match status" value="2"/>
</dbReference>
<dbReference type="InterPro" id="IPR023753">
    <property type="entry name" value="FAD/NAD-binding_dom"/>
</dbReference>
<dbReference type="AlphaFoldDB" id="A0A9X3S785"/>
<proteinExistence type="predicted"/>